<keyword evidence="1" id="KW-0653">Protein transport</keyword>
<comment type="similarity">
    <text evidence="1">Belongs to the SDA1 family.</text>
</comment>
<evidence type="ECO:0000256" key="2">
    <source>
        <dbReference type="SAM" id="MobiDB-lite"/>
    </source>
</evidence>
<sequence length="369" mass="42561">MGRRRRAALLPTNLPQLQNLIKRDPSSYQEEFMQQWKHFESSLVLLKLKPDEESKKFSELVMFLAQVCHCYAKQCATFPDQIIELLQEQYSVLHFELRRSLVQCLILLRNKNFIPGSKTLALFFTLFRCHDKVLRELLYKHIVNDIRTANLKHKNNKLNKTLQNFMFTMLQSVNTAEDSNRQASSQAKVASGGDNAMAAKKSLDVCIELYRKNVWNDAKTVNIIATACFSPVSKILATAVKFFLGCDDPEQDGSDAEDEDGDVGRPRRGMADLRSMQHRQRVGKKTRSKARQYDKVLATVKRKDNQSKRVETFNFSAIHLINDPQQFADRLYGRLHQVGSQKHSTVERFEVRLMVMKLISRLIGTHQLL</sequence>
<evidence type="ECO:0000313" key="4">
    <source>
        <dbReference type="EMBL" id="KAJ1953666.1"/>
    </source>
</evidence>
<comment type="function">
    <text evidence="1">Required for 60S pre-ribosomal subunits export to the cytoplasm.</text>
</comment>
<dbReference type="InterPro" id="IPR027312">
    <property type="entry name" value="Sda1"/>
</dbReference>
<feature type="non-terminal residue" evidence="4">
    <location>
        <position position="369"/>
    </location>
</feature>
<dbReference type="PANTHER" id="PTHR12730:SF0">
    <property type="entry name" value="PROTEIN SDA1 HOMOLOG"/>
    <property type="match status" value="1"/>
</dbReference>
<comment type="caution">
    <text evidence="4">The sequence shown here is derived from an EMBL/GenBank/DDBJ whole genome shotgun (WGS) entry which is preliminary data.</text>
</comment>
<evidence type="ECO:0000259" key="3">
    <source>
        <dbReference type="Pfam" id="PF08158"/>
    </source>
</evidence>
<dbReference type="GO" id="GO:0015031">
    <property type="term" value="P:protein transport"/>
    <property type="evidence" value="ECO:0007669"/>
    <property type="project" value="UniProtKB-KW"/>
</dbReference>
<dbReference type="InterPro" id="IPR012977">
    <property type="entry name" value="SDA1_N"/>
</dbReference>
<feature type="domain" description="SDA1 N-terminal" evidence="3">
    <location>
        <begin position="63"/>
        <end position="369"/>
    </location>
</feature>
<dbReference type="OrthoDB" id="2196187at2759"/>
<feature type="region of interest" description="Disordered" evidence="2">
    <location>
        <begin position="251"/>
        <end position="279"/>
    </location>
</feature>
<dbReference type="GO" id="GO:0000055">
    <property type="term" value="P:ribosomal large subunit export from nucleus"/>
    <property type="evidence" value="ECO:0007669"/>
    <property type="project" value="UniProtKB-UniRule"/>
</dbReference>
<keyword evidence="1" id="KW-0690">Ribosome biogenesis</keyword>
<reference evidence="4" key="1">
    <citation type="submission" date="2022-07" db="EMBL/GenBank/DDBJ databases">
        <title>Phylogenomic reconstructions and comparative analyses of Kickxellomycotina fungi.</title>
        <authorList>
            <person name="Reynolds N.K."/>
            <person name="Stajich J.E."/>
            <person name="Barry K."/>
            <person name="Grigoriev I.V."/>
            <person name="Crous P."/>
            <person name="Smith M.E."/>
        </authorList>
    </citation>
    <scope>NUCLEOTIDE SEQUENCE</scope>
    <source>
        <strain evidence="4">RSA 1196</strain>
    </source>
</reference>
<feature type="compositionally biased region" description="Basic and acidic residues" evidence="2">
    <location>
        <begin position="262"/>
        <end position="271"/>
    </location>
</feature>
<dbReference type="PANTHER" id="PTHR12730">
    <property type="entry name" value="HSDA/SDA1-RELATED"/>
    <property type="match status" value="1"/>
</dbReference>
<name>A0A9W8AJ09_9FUNG</name>
<proteinExistence type="inferred from homology"/>
<keyword evidence="1" id="KW-0539">Nucleus</keyword>
<keyword evidence="5" id="KW-1185">Reference proteome</keyword>
<evidence type="ECO:0000313" key="5">
    <source>
        <dbReference type="Proteomes" id="UP001150925"/>
    </source>
</evidence>
<dbReference type="Pfam" id="PF08158">
    <property type="entry name" value="SDA1_HEAT"/>
    <property type="match status" value="1"/>
</dbReference>
<dbReference type="GO" id="GO:0042273">
    <property type="term" value="P:ribosomal large subunit biogenesis"/>
    <property type="evidence" value="ECO:0007669"/>
    <property type="project" value="UniProtKB-UniRule"/>
</dbReference>
<dbReference type="AlphaFoldDB" id="A0A9W8AJ09"/>
<accession>A0A9W8AJ09</accession>
<keyword evidence="1" id="KW-0813">Transport</keyword>
<dbReference type="EMBL" id="JANBPY010002800">
    <property type="protein sequence ID" value="KAJ1953666.1"/>
    <property type="molecule type" value="Genomic_DNA"/>
</dbReference>
<dbReference type="GO" id="GO:0005730">
    <property type="term" value="C:nucleolus"/>
    <property type="evidence" value="ECO:0007669"/>
    <property type="project" value="UniProtKB-SubCell"/>
</dbReference>
<organism evidence="4 5">
    <name type="scientific">Dispira parvispora</name>
    <dbReference type="NCBI Taxonomy" id="1520584"/>
    <lineage>
        <taxon>Eukaryota</taxon>
        <taxon>Fungi</taxon>
        <taxon>Fungi incertae sedis</taxon>
        <taxon>Zoopagomycota</taxon>
        <taxon>Kickxellomycotina</taxon>
        <taxon>Dimargaritomycetes</taxon>
        <taxon>Dimargaritales</taxon>
        <taxon>Dimargaritaceae</taxon>
        <taxon>Dispira</taxon>
    </lineage>
</organism>
<gene>
    <name evidence="4" type="primary">SDA1_2</name>
    <name evidence="4" type="ORF">IWQ62_005939</name>
</gene>
<dbReference type="Proteomes" id="UP001150925">
    <property type="component" value="Unassembled WGS sequence"/>
</dbReference>
<evidence type="ECO:0000256" key="1">
    <source>
        <dbReference type="RuleBase" id="RU365057"/>
    </source>
</evidence>
<comment type="subcellular location">
    <subcellularLocation>
        <location evidence="1">Nucleus</location>
        <location evidence="1">Nucleolus</location>
    </subcellularLocation>
</comment>
<protein>
    <recommendedName>
        <fullName evidence="1">Protein SDA1</fullName>
    </recommendedName>
</protein>
<feature type="compositionally biased region" description="Acidic residues" evidence="2">
    <location>
        <begin position="251"/>
        <end position="261"/>
    </location>
</feature>